<feature type="region of interest" description="Disordered" evidence="3">
    <location>
        <begin position="1394"/>
        <end position="1451"/>
    </location>
</feature>
<name>A0ABY9HEG5_9ACTN</name>
<keyword evidence="1" id="KW-0677">Repeat</keyword>
<reference evidence="5 6" key="1">
    <citation type="submission" date="2023-03" db="EMBL/GenBank/DDBJ databases">
        <title>Isolation and description of six Streptomyces strains from soil environments, able to metabolize different microbial glucans.</title>
        <authorList>
            <person name="Widen T."/>
            <person name="Larsbrink J."/>
        </authorList>
    </citation>
    <scope>NUCLEOTIDE SEQUENCE [LARGE SCALE GENOMIC DNA]</scope>
    <source>
        <strain evidence="5 6">Mut1</strain>
    </source>
</reference>
<feature type="domain" description="Ancillary SecYEG translocon subunit/Cell division coordinator CpoB TPR" evidence="4">
    <location>
        <begin position="891"/>
        <end position="1007"/>
    </location>
</feature>
<dbReference type="InterPro" id="IPR018704">
    <property type="entry name" value="SecYEG/CpoB_TPR"/>
</dbReference>
<dbReference type="Pfam" id="PF09976">
    <property type="entry name" value="TPR_21"/>
    <property type="match status" value="1"/>
</dbReference>
<dbReference type="SMART" id="SM00671">
    <property type="entry name" value="SEL1"/>
    <property type="match status" value="4"/>
</dbReference>
<organism evidence="5 6">
    <name type="scientific">Streptomyces castrisilvae</name>
    <dbReference type="NCBI Taxonomy" id="3033811"/>
    <lineage>
        <taxon>Bacteria</taxon>
        <taxon>Bacillati</taxon>
        <taxon>Actinomycetota</taxon>
        <taxon>Actinomycetes</taxon>
        <taxon>Kitasatosporales</taxon>
        <taxon>Streptomycetaceae</taxon>
        <taxon>Streptomyces</taxon>
    </lineage>
</organism>
<dbReference type="InterPro" id="IPR019734">
    <property type="entry name" value="TPR_rpt"/>
</dbReference>
<dbReference type="SUPFAM" id="SSF81901">
    <property type="entry name" value="HCP-like"/>
    <property type="match status" value="3"/>
</dbReference>
<evidence type="ECO:0000313" key="6">
    <source>
        <dbReference type="Proteomes" id="UP001239522"/>
    </source>
</evidence>
<dbReference type="PANTHER" id="PTHR45586">
    <property type="entry name" value="TPR REPEAT-CONTAINING PROTEIN PA4667"/>
    <property type="match status" value="1"/>
</dbReference>
<dbReference type="EMBL" id="CP120997">
    <property type="protein sequence ID" value="WLQ32918.1"/>
    <property type="molecule type" value="Genomic_DNA"/>
</dbReference>
<dbReference type="Gene3D" id="2.40.10.120">
    <property type="match status" value="1"/>
</dbReference>
<evidence type="ECO:0000259" key="4">
    <source>
        <dbReference type="Pfam" id="PF09976"/>
    </source>
</evidence>
<dbReference type="SUPFAM" id="SSF50494">
    <property type="entry name" value="Trypsin-like serine proteases"/>
    <property type="match status" value="1"/>
</dbReference>
<dbReference type="SUPFAM" id="SSF48452">
    <property type="entry name" value="TPR-like"/>
    <property type="match status" value="1"/>
</dbReference>
<dbReference type="InterPro" id="IPR051012">
    <property type="entry name" value="CellSynth/LPSAsmb/PSIAsmb"/>
</dbReference>
<dbReference type="RefSeq" id="WP_306052200.1">
    <property type="nucleotide sequence ID" value="NZ_CP120997.1"/>
</dbReference>
<feature type="compositionally biased region" description="Pro residues" evidence="3">
    <location>
        <begin position="1434"/>
        <end position="1451"/>
    </location>
</feature>
<dbReference type="InterPro" id="IPR011990">
    <property type="entry name" value="TPR-like_helical_dom_sf"/>
</dbReference>
<dbReference type="InterPro" id="IPR009003">
    <property type="entry name" value="Peptidase_S1_PA"/>
</dbReference>
<dbReference type="SMART" id="SM00028">
    <property type="entry name" value="TPR"/>
    <property type="match status" value="5"/>
</dbReference>
<dbReference type="Pfam" id="PF13365">
    <property type="entry name" value="Trypsin_2"/>
    <property type="match status" value="1"/>
</dbReference>
<sequence length="1494" mass="159116">MSAPDWERPPWLVGVRRTEHGDPVGAGLLVTPRHVLTCAHVVGPARAPEPPGRPVFVRFQYAAPHDPLPATVVPGGWHPDTGDGTGDVAVLELAAPAPPEAVPAPLRATDPGTWDHRFRAYGYPEEHKRRGVPVRGEIIGHAGSEWIQVEAGAQTGWGLEKGFSGGPVWDVNSQGVVGMLVARDSVTSVDRRTAYAIKVEALVRYWPELGPLVRDMTSSEARDRLENLLWTPLADDGGIPRVDEVDPYDIGVCRSKYSDPDREGPARAPYVHRSPQDERLAELLASRRFVLLAGRSKAGKSRTLYEALRRAVPDARLVVPRPGDPARRTLDDLSRLNLPTGSDPVVLWLDDLHRYLHPGGLDLQILDRLAGREPAVTIVATIPAKQRAALIGMENDVGRIARTVLSKASTVELPSLLGPRDAEAARDLYPGEDFTARGIGELMVAAPSLEQRFTDGAESCPAGWALARAAADWMRMGVSDPVPAGVLRELFAAYMVEHHPALDADDTAYRTALAWAREPVAGTIALVHRAPGSDGYAGTPYLSEYLDSRDDDPSAPVPWFAWKYLADRRPAAALLPSAYTALVRGEAVTAERLLLGIADGGDDRDTAAWASLMLGEMYLYLADFTGAARLLERAADSRVDSVVPLAQAVLADLLMMYGDRTRSRRLLESAVAARDPQLSQVAQVGLATLLFADGEYERAERMLEAIVAAGDTEAAPLAQARLVSVLSGADGDAAGARTGHRPGSGLGKSTVRASTTTVGRAEPSEQPWSLSRAVGESMAGQVTSVAQANLGSMLLSQGDVDRAEELLRSALAGGRFHAVPLAQMGLGELLIVRGRHEEAEQVLRTLIGSGNPLLIPYAKILLAVSLRPRGLIEQGMDLLREAADSGHPAQGPRAVCGLAEWYANEGDLPAAEEWFERAIATGHPEWGGMAKVELALVLAGSGEGTERPAELLTAVIDSGHPFLSPLAAAALGDILVREDRIEDAEQAYGLAVASGHRDWAPAVRIELAFIQAARNGGAEAAADLLTTVVDSGHPNQAPRAADLLGDLFVREGRFAEAERAYRHAIDSGHAQWSLIARMDLAVLLADHGDFEQAERLLLVVAEAGDPNAEAWARGVLGVVHIGNDREAEGREQLRAAADADVGAASQFARFHLAKCLAADGEDEAAEALIRTVVDGEPSQVTEVARAWLAVRLLHRDPEAAQDLLVRVEDSGDEEAIVGAYLGAGEYLLEIGEVQTAGELLEAALELAGPATAPRIGALLGVVRRSVNDLDRARELLTDALAAGDPEVEPLARRYLGSTLFRLGLLPEAEEVLLPLARSDDIGHRPQALLLLGLVLAADNRPEDAYPWLEQAIECADGDIDTETSARETYAELLMSAGQRERALEIYAPLAAAEEDAAGAEEDPAGDAEDRAPDEDTPDPPAPGTDRPTLALPRPARPARPAPPAAPAPHPLPPALLALLAEVADAEGAHEEAAFWSGLAGRTREGGAAARPHGS</sequence>
<dbReference type="Pfam" id="PF13432">
    <property type="entry name" value="TPR_16"/>
    <property type="match status" value="3"/>
</dbReference>
<dbReference type="PANTHER" id="PTHR45586:SF1">
    <property type="entry name" value="LIPOPOLYSACCHARIDE ASSEMBLY PROTEIN B"/>
    <property type="match status" value="1"/>
</dbReference>
<dbReference type="Proteomes" id="UP001239522">
    <property type="component" value="Chromosome"/>
</dbReference>
<protein>
    <submittedName>
        <fullName evidence="5">Tetratricopeptide repeat protein</fullName>
    </submittedName>
</protein>
<feature type="compositionally biased region" description="Low complexity" evidence="3">
    <location>
        <begin position="1477"/>
        <end position="1494"/>
    </location>
</feature>
<accession>A0ABY9HEG5</accession>
<evidence type="ECO:0000256" key="1">
    <source>
        <dbReference type="ARBA" id="ARBA00022737"/>
    </source>
</evidence>
<feature type="compositionally biased region" description="Acidic residues" evidence="3">
    <location>
        <begin position="1394"/>
        <end position="1417"/>
    </location>
</feature>
<feature type="compositionally biased region" description="Low complexity" evidence="3">
    <location>
        <begin position="1423"/>
        <end position="1433"/>
    </location>
</feature>
<evidence type="ECO:0000256" key="2">
    <source>
        <dbReference type="ARBA" id="ARBA00022803"/>
    </source>
</evidence>
<proteinExistence type="predicted"/>
<feature type="region of interest" description="Disordered" evidence="3">
    <location>
        <begin position="732"/>
        <end position="768"/>
    </location>
</feature>
<evidence type="ECO:0000256" key="3">
    <source>
        <dbReference type="SAM" id="MobiDB-lite"/>
    </source>
</evidence>
<gene>
    <name evidence="5" type="ORF">P8A18_05390</name>
</gene>
<feature type="region of interest" description="Disordered" evidence="3">
    <location>
        <begin position="1474"/>
        <end position="1494"/>
    </location>
</feature>
<evidence type="ECO:0000313" key="5">
    <source>
        <dbReference type="EMBL" id="WLQ32918.1"/>
    </source>
</evidence>
<keyword evidence="6" id="KW-1185">Reference proteome</keyword>
<dbReference type="InterPro" id="IPR006597">
    <property type="entry name" value="Sel1-like"/>
</dbReference>
<dbReference type="Gene3D" id="1.25.40.10">
    <property type="entry name" value="Tetratricopeptide repeat domain"/>
    <property type="match status" value="3"/>
</dbReference>
<keyword evidence="2" id="KW-0802">TPR repeat</keyword>